<evidence type="ECO:0000313" key="1">
    <source>
        <dbReference type="EMBL" id="RDX76990.1"/>
    </source>
</evidence>
<evidence type="ECO:0000313" key="2">
    <source>
        <dbReference type="Proteomes" id="UP000257109"/>
    </source>
</evidence>
<comment type="caution">
    <text evidence="1">The sequence shown here is derived from an EMBL/GenBank/DDBJ whole genome shotgun (WGS) entry which is preliminary data.</text>
</comment>
<organism evidence="1 2">
    <name type="scientific">Mucuna pruriens</name>
    <name type="common">Velvet bean</name>
    <name type="synonym">Dolichos pruriens</name>
    <dbReference type="NCBI Taxonomy" id="157652"/>
    <lineage>
        <taxon>Eukaryota</taxon>
        <taxon>Viridiplantae</taxon>
        <taxon>Streptophyta</taxon>
        <taxon>Embryophyta</taxon>
        <taxon>Tracheophyta</taxon>
        <taxon>Spermatophyta</taxon>
        <taxon>Magnoliopsida</taxon>
        <taxon>eudicotyledons</taxon>
        <taxon>Gunneridae</taxon>
        <taxon>Pentapetalae</taxon>
        <taxon>rosids</taxon>
        <taxon>fabids</taxon>
        <taxon>Fabales</taxon>
        <taxon>Fabaceae</taxon>
        <taxon>Papilionoideae</taxon>
        <taxon>50 kb inversion clade</taxon>
        <taxon>NPAAA clade</taxon>
        <taxon>indigoferoid/millettioid clade</taxon>
        <taxon>Phaseoleae</taxon>
        <taxon>Mucuna</taxon>
    </lineage>
</organism>
<reference evidence="1" key="1">
    <citation type="submission" date="2018-05" db="EMBL/GenBank/DDBJ databases">
        <title>Draft genome of Mucuna pruriens seed.</title>
        <authorList>
            <person name="Nnadi N.E."/>
            <person name="Vos R."/>
            <person name="Hasami M.H."/>
            <person name="Devisetty U.K."/>
            <person name="Aguiy J.C."/>
        </authorList>
    </citation>
    <scope>NUCLEOTIDE SEQUENCE [LARGE SCALE GENOMIC DNA]</scope>
    <source>
        <strain evidence="1">JCA_2017</strain>
    </source>
</reference>
<proteinExistence type="predicted"/>
<keyword evidence="2" id="KW-1185">Reference proteome</keyword>
<dbReference type="AlphaFoldDB" id="A0A371FFH6"/>
<name>A0A371FFH6_MUCPR</name>
<dbReference type="Proteomes" id="UP000257109">
    <property type="component" value="Unassembled WGS sequence"/>
</dbReference>
<protein>
    <submittedName>
        <fullName evidence="1">Uncharacterized protein</fullName>
    </submittedName>
</protein>
<gene>
    <name evidence="1" type="ORF">CR513_42950</name>
</gene>
<dbReference type="EMBL" id="QJKJ01009319">
    <property type="protein sequence ID" value="RDX76990.1"/>
    <property type="molecule type" value="Genomic_DNA"/>
</dbReference>
<feature type="non-terminal residue" evidence="1">
    <location>
        <position position="1"/>
    </location>
</feature>
<accession>A0A371FFH6</accession>
<sequence>MLKHKFEAPKFIKSFFAYVKTYFDKPMKSREAQNTNSHVHIDPSIIHLWKGSIKICSGRGECLTIATFLINWVSSSALQFASSYELLYKKQSNNSTLEYLVVYAMLQQFSNLDQNSLHLQLLWGIQATKAKLMMFWPKLSQRCPGHGRVKDVVVEAELKMLWLKLS</sequence>